<feature type="transmembrane region" description="Helical" evidence="6">
    <location>
        <begin position="6"/>
        <end position="27"/>
    </location>
</feature>
<keyword evidence="5 6" id="KW-0472">Membrane</keyword>
<evidence type="ECO:0000313" key="7">
    <source>
        <dbReference type="EMBL" id="MDV6233760.1"/>
    </source>
</evidence>
<dbReference type="InterPro" id="IPR023353">
    <property type="entry name" value="LemA-like_dom_sf"/>
</dbReference>
<evidence type="ECO:0000256" key="3">
    <source>
        <dbReference type="ARBA" id="ARBA00022692"/>
    </source>
</evidence>
<comment type="caution">
    <text evidence="7">The sequence shown here is derived from an EMBL/GenBank/DDBJ whole genome shotgun (WGS) entry which is preliminary data.</text>
</comment>
<comment type="subcellular location">
    <subcellularLocation>
        <location evidence="1">Membrane</location>
        <topology evidence="1">Single-pass membrane protein</topology>
    </subcellularLocation>
</comment>
<evidence type="ECO:0000256" key="1">
    <source>
        <dbReference type="ARBA" id="ARBA00004167"/>
    </source>
</evidence>
<dbReference type="Pfam" id="PF04011">
    <property type="entry name" value="LemA"/>
    <property type="match status" value="1"/>
</dbReference>
<keyword evidence="3 6" id="KW-0812">Transmembrane</keyword>
<reference evidence="7 8" key="1">
    <citation type="submission" date="2023-10" db="EMBL/GenBank/DDBJ databases">
        <title>Development of a sustainable strategy for remediation of hydrocarbon-contaminated territories based on the waste exchange concept.</title>
        <authorList>
            <person name="Krivoruchko A."/>
        </authorList>
    </citation>
    <scope>NUCLEOTIDE SEQUENCE [LARGE SCALE GENOMIC DNA]</scope>
    <source>
        <strain evidence="7 8">IEGM 1322</strain>
    </source>
</reference>
<dbReference type="RefSeq" id="WP_317549784.1">
    <property type="nucleotide sequence ID" value="NZ_JAWLKE010000013.1"/>
</dbReference>
<keyword evidence="4 6" id="KW-1133">Transmembrane helix</keyword>
<evidence type="ECO:0000256" key="2">
    <source>
        <dbReference type="ARBA" id="ARBA00008854"/>
    </source>
</evidence>
<dbReference type="EMBL" id="JAWLKE010000013">
    <property type="protein sequence ID" value="MDV6233760.1"/>
    <property type="molecule type" value="Genomic_DNA"/>
</dbReference>
<proteinExistence type="inferred from homology"/>
<evidence type="ECO:0000256" key="4">
    <source>
        <dbReference type="ARBA" id="ARBA00022989"/>
    </source>
</evidence>
<evidence type="ECO:0000256" key="6">
    <source>
        <dbReference type="SAM" id="Phobius"/>
    </source>
</evidence>
<keyword evidence="8" id="KW-1185">Reference proteome</keyword>
<accession>A0ABU4B5I0</accession>
<dbReference type="SUPFAM" id="SSF140478">
    <property type="entry name" value="LemA-like"/>
    <property type="match status" value="1"/>
</dbReference>
<gene>
    <name evidence="7" type="ORF">R3P95_24695</name>
</gene>
<protein>
    <submittedName>
        <fullName evidence="7">LemA family protein</fullName>
    </submittedName>
</protein>
<evidence type="ECO:0000313" key="8">
    <source>
        <dbReference type="Proteomes" id="UP001185899"/>
    </source>
</evidence>
<comment type="similarity">
    <text evidence="2">Belongs to the LemA family.</text>
</comment>
<sequence>MTVSSGVVVAVVVLVAVVVVGYVLIALRRLGRYSEQTEQSLRLVEVELDRRHEQLGPFLAAAEATGLSGDLLRQLGGARSWSKAVRDRSLGLQAQAAAENALSAAFHAVLADADARQNALGNWAFQGPAGKLNVTERRIAGAVRVYNDNAYRLSQAVGTFPSSLVAKSRSLTAPEPFVETKELLDEQQSAHIAA</sequence>
<organism evidence="7 8">
    <name type="scientific">Rhodococcus cercidiphylli</name>
    <dbReference type="NCBI Taxonomy" id="489916"/>
    <lineage>
        <taxon>Bacteria</taxon>
        <taxon>Bacillati</taxon>
        <taxon>Actinomycetota</taxon>
        <taxon>Actinomycetes</taxon>
        <taxon>Mycobacteriales</taxon>
        <taxon>Nocardiaceae</taxon>
        <taxon>Rhodococcus</taxon>
    </lineage>
</organism>
<name>A0ABU4B5I0_9NOCA</name>
<dbReference type="InterPro" id="IPR007156">
    <property type="entry name" value="MamQ_LemA"/>
</dbReference>
<evidence type="ECO:0000256" key="5">
    <source>
        <dbReference type="ARBA" id="ARBA00023136"/>
    </source>
</evidence>
<dbReference type="Proteomes" id="UP001185899">
    <property type="component" value="Unassembled WGS sequence"/>
</dbReference>
<dbReference type="Gene3D" id="1.20.1440.20">
    <property type="entry name" value="LemA-like domain"/>
    <property type="match status" value="1"/>
</dbReference>